<accession>A0ABS1YD29</accession>
<protein>
    <recommendedName>
        <fullName evidence="3">Thermonuclease family protein</fullName>
    </recommendedName>
</protein>
<organism evidence="1 2">
    <name type="scientific">Micromonospora tarensis</name>
    <dbReference type="NCBI Taxonomy" id="2806100"/>
    <lineage>
        <taxon>Bacteria</taxon>
        <taxon>Bacillati</taxon>
        <taxon>Actinomycetota</taxon>
        <taxon>Actinomycetes</taxon>
        <taxon>Micromonosporales</taxon>
        <taxon>Micromonosporaceae</taxon>
        <taxon>Micromonospora</taxon>
    </lineage>
</organism>
<evidence type="ECO:0000313" key="2">
    <source>
        <dbReference type="Proteomes" id="UP000622245"/>
    </source>
</evidence>
<proteinExistence type="predicted"/>
<reference evidence="1 2" key="1">
    <citation type="submission" date="2021-01" db="EMBL/GenBank/DDBJ databases">
        <title>Draft genome sequence of Micromonospora sp. strain STR1s_6.</title>
        <authorList>
            <person name="Karlyshev A."/>
            <person name="Jawad R."/>
        </authorList>
    </citation>
    <scope>NUCLEOTIDE SEQUENCE [LARGE SCALE GENOMIC DNA]</scope>
    <source>
        <strain evidence="1 2">STR1S-6</strain>
    </source>
</reference>
<evidence type="ECO:0000313" key="1">
    <source>
        <dbReference type="EMBL" id="MBM0275305.1"/>
    </source>
</evidence>
<dbReference type="EMBL" id="JAEVHL010000021">
    <property type="protein sequence ID" value="MBM0275305.1"/>
    <property type="molecule type" value="Genomic_DNA"/>
</dbReference>
<sequence length="91" mass="9813">MTPAPGTVVLVGAACSVQFSGNRELRVRVASVDGRTNYPGWIWLTGYVLGPRGQAVDKRELYVQSAGLKVLQLPEVTVAAPGRRPRVPARK</sequence>
<gene>
    <name evidence="1" type="ORF">JM949_07485</name>
</gene>
<name>A0ABS1YD29_9ACTN</name>
<dbReference type="RefSeq" id="WP_203147705.1">
    <property type="nucleotide sequence ID" value="NZ_JAEVHL010000021.1"/>
</dbReference>
<evidence type="ECO:0008006" key="3">
    <source>
        <dbReference type="Google" id="ProtNLM"/>
    </source>
</evidence>
<comment type="caution">
    <text evidence="1">The sequence shown here is derived from an EMBL/GenBank/DDBJ whole genome shotgun (WGS) entry which is preliminary data.</text>
</comment>
<keyword evidence="2" id="KW-1185">Reference proteome</keyword>
<dbReference type="Proteomes" id="UP000622245">
    <property type="component" value="Unassembled WGS sequence"/>
</dbReference>